<accession>A0A090I306</accession>
<dbReference type="GO" id="GO:0003677">
    <property type="term" value="F:DNA binding"/>
    <property type="evidence" value="ECO:0007669"/>
    <property type="project" value="InterPro"/>
</dbReference>
<organism evidence="2">
    <name type="scientific">Methanobacterium formicicum</name>
    <dbReference type="NCBI Taxonomy" id="2162"/>
    <lineage>
        <taxon>Archaea</taxon>
        <taxon>Methanobacteriati</taxon>
        <taxon>Methanobacteriota</taxon>
        <taxon>Methanomada group</taxon>
        <taxon>Methanobacteria</taxon>
        <taxon>Methanobacteriales</taxon>
        <taxon>Methanobacteriaceae</taxon>
        <taxon>Methanobacterium</taxon>
    </lineage>
</organism>
<dbReference type="Gene3D" id="3.40.1350.10">
    <property type="match status" value="1"/>
</dbReference>
<evidence type="ECO:0000259" key="1">
    <source>
        <dbReference type="Pfam" id="PF04471"/>
    </source>
</evidence>
<gene>
    <name evidence="2" type="ORF">DSM1535_1019</name>
</gene>
<dbReference type="Pfam" id="PF04471">
    <property type="entry name" value="Mrr_cat"/>
    <property type="match status" value="1"/>
</dbReference>
<dbReference type="InterPro" id="IPR007560">
    <property type="entry name" value="Restrct_endonuc_IV_Mrr"/>
</dbReference>
<dbReference type="PATRIC" id="fig|2162.9.peg.1047"/>
<dbReference type="InterPro" id="IPR011335">
    <property type="entry name" value="Restrct_endonuc-II-like"/>
</dbReference>
<keyword evidence="2" id="KW-0255">Endonuclease</keyword>
<dbReference type="InterPro" id="IPR016984">
    <property type="entry name" value="UCP031853"/>
</dbReference>
<keyword evidence="2" id="KW-0540">Nuclease</keyword>
<dbReference type="GO" id="GO:0009307">
    <property type="term" value="P:DNA restriction-modification system"/>
    <property type="evidence" value="ECO:0007669"/>
    <property type="project" value="InterPro"/>
</dbReference>
<evidence type="ECO:0000313" key="2">
    <source>
        <dbReference type="EMBL" id="CEA13364.1"/>
    </source>
</evidence>
<dbReference type="RefSeq" id="WP_048072584.1">
    <property type="nucleotide sequence ID" value="NZ_JARVXG010000040.1"/>
</dbReference>
<dbReference type="EMBL" id="LN515531">
    <property type="protein sequence ID" value="CEA13364.1"/>
    <property type="molecule type" value="Genomic_DNA"/>
</dbReference>
<dbReference type="KEGG" id="mfi:DSM1535_1019"/>
<sequence>MWMVRAGEGAFLIDRFKNENKVVIGWEIGDLTNVKNLDEIKNLLREHSDWKDGQINIAASQISKFRFDFKKNDYVISYDPQERVYLVGELVSDYIYDDTFYPDNHLEYCDVRLVNWLGTVNRDDLSTSTKNTLGAISTIFKINPTASKEILDALKGIKHSEGEESEDEELISLKQDILAKSQEFIKDKMLDLDWEEMQELVAGVLRAMDYKTIVSSRGPDRGRDILASPDGLGLSEPRIVVEVKHRKGQMGSQEIRSFTGGLRPGDKGLYVSTGGYSKEAKYEGERANNPVTLVDADMLVSLIIQYYDKFDTDARSLIPLTKIYWPT</sequence>
<dbReference type="InterPro" id="IPR052906">
    <property type="entry name" value="Type_IV_Methyl-Rstrct_Enzyme"/>
</dbReference>
<protein>
    <submittedName>
        <fullName evidence="2">Restriction endonuclease</fullName>
    </submittedName>
</protein>
<dbReference type="SUPFAM" id="SSF52980">
    <property type="entry name" value="Restriction endonuclease-like"/>
    <property type="match status" value="1"/>
</dbReference>
<reference evidence="2" key="1">
    <citation type="submission" date="2014-08" db="EMBL/GenBank/DDBJ databases">
        <authorList>
            <person name="Wibberg D."/>
        </authorList>
    </citation>
    <scope>NUCLEOTIDE SEQUENCE</scope>
</reference>
<dbReference type="GO" id="GO:0015666">
    <property type="term" value="F:restriction endodeoxyribonuclease activity"/>
    <property type="evidence" value="ECO:0007669"/>
    <property type="project" value="TreeGrafter"/>
</dbReference>
<name>A0A090I306_METFO</name>
<dbReference type="REBASE" id="92880">
    <property type="entry name" value="Mfo1535MrrP"/>
</dbReference>
<dbReference type="PANTHER" id="PTHR30015">
    <property type="entry name" value="MRR RESTRICTION SYSTEM PROTEIN"/>
    <property type="match status" value="1"/>
</dbReference>
<keyword evidence="2" id="KW-0378">Hydrolase</keyword>
<dbReference type="AlphaFoldDB" id="A0A090I306"/>
<dbReference type="PIRSF" id="PIRSF031853">
    <property type="entry name" value="UPC031853"/>
    <property type="match status" value="1"/>
</dbReference>
<feature type="domain" description="Restriction endonuclease type IV Mrr" evidence="1">
    <location>
        <begin position="191"/>
        <end position="303"/>
    </location>
</feature>
<dbReference type="PANTHER" id="PTHR30015:SF7">
    <property type="entry name" value="TYPE IV METHYL-DIRECTED RESTRICTION ENZYME ECOKMRR"/>
    <property type="match status" value="1"/>
</dbReference>
<proteinExistence type="predicted"/>
<dbReference type="InterPro" id="IPR011856">
    <property type="entry name" value="tRNA_endonuc-like_dom_sf"/>
</dbReference>